<protein>
    <submittedName>
        <fullName evidence="1">Uncharacterized protein</fullName>
    </submittedName>
</protein>
<organism evidence="1">
    <name type="scientific">Myoviridae sp. ctrMq22</name>
    <dbReference type="NCBI Taxonomy" id="2825181"/>
    <lineage>
        <taxon>Viruses</taxon>
        <taxon>Duplodnaviria</taxon>
        <taxon>Heunggongvirae</taxon>
        <taxon>Uroviricota</taxon>
        <taxon>Caudoviricetes</taxon>
    </lineage>
</organism>
<reference evidence="1" key="1">
    <citation type="journal article" date="2021" name="Proc. Natl. Acad. Sci. U.S.A.">
        <title>A Catalog of Tens of Thousands of Viruses from Human Metagenomes Reveals Hidden Associations with Chronic Diseases.</title>
        <authorList>
            <person name="Tisza M.J."/>
            <person name="Buck C.B."/>
        </authorList>
    </citation>
    <scope>NUCLEOTIDE SEQUENCE</scope>
    <source>
        <strain evidence="1">CtrMq22</strain>
    </source>
</reference>
<sequence length="30" mass="3476">MGLRPFSRFAFYPVRCFQSDTGITCIFFPA</sequence>
<dbReference type="EMBL" id="BK015263">
    <property type="protein sequence ID" value="DAD98517.1"/>
    <property type="molecule type" value="Genomic_DNA"/>
</dbReference>
<evidence type="ECO:0000313" key="1">
    <source>
        <dbReference type="EMBL" id="DAD98517.1"/>
    </source>
</evidence>
<accession>A0A8S5NUR6</accession>
<proteinExistence type="predicted"/>
<name>A0A8S5NUR6_9CAUD</name>